<proteinExistence type="predicted"/>
<feature type="transmembrane region" description="Helical" evidence="8">
    <location>
        <begin position="332"/>
        <end position="349"/>
    </location>
</feature>
<dbReference type="InterPro" id="IPR014743">
    <property type="entry name" value="Cl-channel_core"/>
</dbReference>
<feature type="transmembrane region" description="Helical" evidence="8">
    <location>
        <begin position="61"/>
        <end position="80"/>
    </location>
</feature>
<comment type="subcellular location">
    <subcellularLocation>
        <location evidence="1">Membrane</location>
        <topology evidence="1">Multi-pass membrane protein</topology>
    </subcellularLocation>
</comment>
<evidence type="ECO:0000256" key="6">
    <source>
        <dbReference type="ARBA" id="ARBA00023136"/>
    </source>
</evidence>
<keyword evidence="2" id="KW-0813">Transport</keyword>
<feature type="transmembrane region" description="Helical" evidence="8">
    <location>
        <begin position="297"/>
        <end position="320"/>
    </location>
</feature>
<evidence type="ECO:0000256" key="1">
    <source>
        <dbReference type="ARBA" id="ARBA00004141"/>
    </source>
</evidence>
<evidence type="ECO:0000256" key="3">
    <source>
        <dbReference type="ARBA" id="ARBA00022692"/>
    </source>
</evidence>
<keyword evidence="7" id="KW-0868">Chloride</keyword>
<name>A0ABU4AP80_9HYPH</name>
<reference evidence="9 10" key="1">
    <citation type="submission" date="2023-10" db="EMBL/GenBank/DDBJ databases">
        <authorList>
            <person name="Venkata Ramana C."/>
            <person name="Sasikala C."/>
            <person name="Dhurka M."/>
        </authorList>
    </citation>
    <scope>NUCLEOTIDE SEQUENCE [LARGE SCALE GENOMIC DNA]</scope>
    <source>
        <strain evidence="9 10">KCTC 32151</strain>
    </source>
</reference>
<dbReference type="PANTHER" id="PTHR45711:SF6">
    <property type="entry name" value="CHLORIDE CHANNEL PROTEIN"/>
    <property type="match status" value="1"/>
</dbReference>
<gene>
    <name evidence="9" type="primary">clcA</name>
    <name evidence="9" type="ORF">R2G56_17265</name>
</gene>
<evidence type="ECO:0000313" key="10">
    <source>
        <dbReference type="Proteomes" id="UP001185659"/>
    </source>
</evidence>
<dbReference type="Proteomes" id="UP001185659">
    <property type="component" value="Unassembled WGS sequence"/>
</dbReference>
<evidence type="ECO:0000256" key="4">
    <source>
        <dbReference type="ARBA" id="ARBA00022989"/>
    </source>
</evidence>
<dbReference type="CDD" id="cd01031">
    <property type="entry name" value="EriC"/>
    <property type="match status" value="1"/>
</dbReference>
<keyword evidence="10" id="KW-1185">Reference proteome</keyword>
<dbReference type="InterPro" id="IPR001807">
    <property type="entry name" value="ClC"/>
</dbReference>
<comment type="caution">
    <text evidence="9">The sequence shown here is derived from an EMBL/GenBank/DDBJ whole genome shotgun (WGS) entry which is preliminary data.</text>
</comment>
<evidence type="ECO:0000256" key="5">
    <source>
        <dbReference type="ARBA" id="ARBA00023065"/>
    </source>
</evidence>
<accession>A0ABU4AP80</accession>
<feature type="transmembrane region" description="Helical" evidence="8">
    <location>
        <begin position="20"/>
        <end position="41"/>
    </location>
</feature>
<protein>
    <submittedName>
        <fullName evidence="9">H(+)/Cl(-) exchange transporter ClcA</fullName>
    </submittedName>
</protein>
<evidence type="ECO:0000313" key="9">
    <source>
        <dbReference type="EMBL" id="MDV6228047.1"/>
    </source>
</evidence>
<evidence type="ECO:0000256" key="8">
    <source>
        <dbReference type="SAM" id="Phobius"/>
    </source>
</evidence>
<feature type="transmembrane region" description="Helical" evidence="8">
    <location>
        <begin position="268"/>
        <end position="291"/>
    </location>
</feature>
<sequence>MDNPIATLDRPGHRGAQMRYIALASLTGILTGAVGSVFHLMIDRLQTWPHLLSAYVDGASLVVAAALITMCITLLAVYVVRRYAPEAGGSGVQEIEGAMQGLRVVRWRRVLPVKFFAGIAAVGSGLVLGREGPTIHIGASFSAAITDFFKVSEIERRGMLGAGAAAGLACAFDAPLAAVLFIVEETRRQFPYTFRTYMGVIVAAFLATVMTQIIGGTAPDLSMLVDSPAVWMLPAFVLLGCLLGVLGVTLNAGLLWTSALAARVNARASYLFPAVVGLAIGALFIVMPMAVTGGDSVIKSLAAGGAGLKILLMLAVLRFVTMVTSYSAGTPGGIFAPMLALSMCVGLAFGEVMTFALPHDAMVPLAFGIAAMGGLFSASVRAPVVGVALTLELTGSYTMVMPLIATCVTANMVAQWIGGRPIYDLLLEKTLMQAGIDPGKKGEDSTGLA</sequence>
<keyword evidence="4 8" id="KW-1133">Transmembrane helix</keyword>
<evidence type="ECO:0000256" key="2">
    <source>
        <dbReference type="ARBA" id="ARBA00022448"/>
    </source>
</evidence>
<keyword evidence="6 8" id="KW-0472">Membrane</keyword>
<feature type="transmembrane region" description="Helical" evidence="8">
    <location>
        <begin position="159"/>
        <end position="182"/>
    </location>
</feature>
<organism evidence="9 10">
    <name type="scientific">Nitratireductor aquimarinus</name>
    <dbReference type="NCBI Taxonomy" id="889300"/>
    <lineage>
        <taxon>Bacteria</taxon>
        <taxon>Pseudomonadati</taxon>
        <taxon>Pseudomonadota</taxon>
        <taxon>Alphaproteobacteria</taxon>
        <taxon>Hyphomicrobiales</taxon>
        <taxon>Phyllobacteriaceae</taxon>
        <taxon>Nitratireductor</taxon>
    </lineage>
</organism>
<dbReference type="Gene3D" id="1.10.3080.10">
    <property type="entry name" value="Clc chloride channel"/>
    <property type="match status" value="1"/>
</dbReference>
<dbReference type="Pfam" id="PF00654">
    <property type="entry name" value="Voltage_CLC"/>
    <property type="match status" value="1"/>
</dbReference>
<dbReference type="PANTHER" id="PTHR45711">
    <property type="entry name" value="CHLORIDE CHANNEL PROTEIN"/>
    <property type="match status" value="1"/>
</dbReference>
<dbReference type="SUPFAM" id="SSF81340">
    <property type="entry name" value="Clc chloride channel"/>
    <property type="match status" value="1"/>
</dbReference>
<feature type="transmembrane region" description="Helical" evidence="8">
    <location>
        <begin position="194"/>
        <end position="215"/>
    </location>
</feature>
<feature type="transmembrane region" description="Helical" evidence="8">
    <location>
        <begin position="235"/>
        <end position="256"/>
    </location>
</feature>
<feature type="transmembrane region" description="Helical" evidence="8">
    <location>
        <begin position="110"/>
        <end position="128"/>
    </location>
</feature>
<dbReference type="PRINTS" id="PR00762">
    <property type="entry name" value="CLCHANNEL"/>
</dbReference>
<evidence type="ECO:0000256" key="7">
    <source>
        <dbReference type="ARBA" id="ARBA00023214"/>
    </source>
</evidence>
<feature type="transmembrane region" description="Helical" evidence="8">
    <location>
        <begin position="361"/>
        <end position="384"/>
    </location>
</feature>
<keyword evidence="5" id="KW-0406">Ion transport</keyword>
<feature type="transmembrane region" description="Helical" evidence="8">
    <location>
        <begin position="396"/>
        <end position="417"/>
    </location>
</feature>
<dbReference type="RefSeq" id="WP_317562084.1">
    <property type="nucleotide sequence ID" value="NZ_JAWLIP010000008.1"/>
</dbReference>
<dbReference type="EMBL" id="JAWLIP010000008">
    <property type="protein sequence ID" value="MDV6228047.1"/>
    <property type="molecule type" value="Genomic_DNA"/>
</dbReference>
<keyword evidence="3 8" id="KW-0812">Transmembrane</keyword>
<dbReference type="NCBIfam" id="NF003640">
    <property type="entry name" value="PRK05277.1"/>
    <property type="match status" value="1"/>
</dbReference>